<evidence type="ECO:0000256" key="1">
    <source>
        <dbReference type="ARBA" id="ARBA00023015"/>
    </source>
</evidence>
<dbReference type="EMBL" id="JBHUOG010000002">
    <property type="protein sequence ID" value="MFD2795875.1"/>
    <property type="molecule type" value="Genomic_DNA"/>
</dbReference>
<evidence type="ECO:0000256" key="3">
    <source>
        <dbReference type="ARBA" id="ARBA00023163"/>
    </source>
</evidence>
<dbReference type="SMART" id="SM00354">
    <property type="entry name" value="HTH_LACI"/>
    <property type="match status" value="1"/>
</dbReference>
<dbReference type="Gene3D" id="3.40.50.2300">
    <property type="match status" value="2"/>
</dbReference>
<evidence type="ECO:0000256" key="2">
    <source>
        <dbReference type="ARBA" id="ARBA00023125"/>
    </source>
</evidence>
<keyword evidence="6" id="KW-1185">Reference proteome</keyword>
<gene>
    <name evidence="5" type="ORF">ACFS27_20100</name>
</gene>
<dbReference type="SUPFAM" id="SSF53822">
    <property type="entry name" value="Periplasmic binding protein-like I"/>
    <property type="match status" value="1"/>
</dbReference>
<dbReference type="InterPro" id="IPR010982">
    <property type="entry name" value="Lambda_DNA-bd_dom_sf"/>
</dbReference>
<comment type="caution">
    <text evidence="5">The sequence shown here is derived from an EMBL/GenBank/DDBJ whole genome shotgun (WGS) entry which is preliminary data.</text>
</comment>
<dbReference type="GO" id="GO:0003677">
    <property type="term" value="F:DNA binding"/>
    <property type="evidence" value="ECO:0007669"/>
    <property type="project" value="UniProtKB-KW"/>
</dbReference>
<organism evidence="5 6">
    <name type="scientific">Promicromonospora vindobonensis</name>
    <dbReference type="NCBI Taxonomy" id="195748"/>
    <lineage>
        <taxon>Bacteria</taxon>
        <taxon>Bacillati</taxon>
        <taxon>Actinomycetota</taxon>
        <taxon>Actinomycetes</taxon>
        <taxon>Micrococcales</taxon>
        <taxon>Promicromonosporaceae</taxon>
        <taxon>Promicromonospora</taxon>
    </lineage>
</organism>
<reference evidence="6" key="1">
    <citation type="journal article" date="2019" name="Int. J. Syst. Evol. Microbiol.">
        <title>The Global Catalogue of Microorganisms (GCM) 10K type strain sequencing project: providing services to taxonomists for standard genome sequencing and annotation.</title>
        <authorList>
            <consortium name="The Broad Institute Genomics Platform"/>
            <consortium name="The Broad Institute Genome Sequencing Center for Infectious Disease"/>
            <person name="Wu L."/>
            <person name="Ma J."/>
        </authorList>
    </citation>
    <scope>NUCLEOTIDE SEQUENCE [LARGE SCALE GENOMIC DNA]</scope>
    <source>
        <strain evidence="6">CCM 7044</strain>
    </source>
</reference>
<proteinExistence type="predicted"/>
<dbReference type="Gene3D" id="1.10.260.40">
    <property type="entry name" value="lambda repressor-like DNA-binding domains"/>
    <property type="match status" value="1"/>
</dbReference>
<evidence type="ECO:0000313" key="5">
    <source>
        <dbReference type="EMBL" id="MFD2795875.1"/>
    </source>
</evidence>
<sequence>MSDTDLAMAKVTLQSVADEVGVSRMTVSNAFSRPDQLSKELRERILATAERLGYSGPDPAARALARGRTGSVGLLLNGPLSESFEDAVSAEFVAAVADELTRRGLALTVLPPPQDDGFLPARDVAVDGALVYTCDPASAGVAWLGRRKLPVVAVDQDLGEDVTTIGVDDLGGARAGAQHLLDLGHRRIGVLALTDQFALDPPNRDRLLGWRETLAEHGVEPVIARTTLLPVSAALVAATELLESSDVTAVLCFDDVFARAVIAAATALGRSVPDDLSVVGYDDSRVATAGLPALTTVRQDVTAKGHLAAGALADLLGGREASSHTLPTELIVRDSTGPVPTP</sequence>
<evidence type="ECO:0000259" key="4">
    <source>
        <dbReference type="PROSITE" id="PS50932"/>
    </source>
</evidence>
<dbReference type="Proteomes" id="UP001597479">
    <property type="component" value="Unassembled WGS sequence"/>
</dbReference>
<dbReference type="InterPro" id="IPR046335">
    <property type="entry name" value="LacI/GalR-like_sensor"/>
</dbReference>
<protein>
    <submittedName>
        <fullName evidence="5">LacI family DNA-binding transcriptional regulator</fullName>
    </submittedName>
</protein>
<dbReference type="PANTHER" id="PTHR30146:SF138">
    <property type="entry name" value="TRANSCRIPTIONAL REGULATORY PROTEIN"/>
    <property type="match status" value="1"/>
</dbReference>
<dbReference type="InterPro" id="IPR000843">
    <property type="entry name" value="HTH_LacI"/>
</dbReference>
<feature type="domain" description="HTH lacI-type" evidence="4">
    <location>
        <begin position="11"/>
        <end position="66"/>
    </location>
</feature>
<evidence type="ECO:0000313" key="6">
    <source>
        <dbReference type="Proteomes" id="UP001597479"/>
    </source>
</evidence>
<dbReference type="PROSITE" id="PS50932">
    <property type="entry name" value="HTH_LACI_2"/>
    <property type="match status" value="1"/>
</dbReference>
<keyword evidence="3" id="KW-0804">Transcription</keyword>
<name>A0ABW5VZ58_9MICO</name>
<dbReference type="CDD" id="cd01392">
    <property type="entry name" value="HTH_LacI"/>
    <property type="match status" value="1"/>
</dbReference>
<keyword evidence="2 5" id="KW-0238">DNA-binding</keyword>
<dbReference type="PANTHER" id="PTHR30146">
    <property type="entry name" value="LACI-RELATED TRANSCRIPTIONAL REPRESSOR"/>
    <property type="match status" value="1"/>
</dbReference>
<dbReference type="Pfam" id="PF00356">
    <property type="entry name" value="LacI"/>
    <property type="match status" value="1"/>
</dbReference>
<dbReference type="RefSeq" id="WP_377186480.1">
    <property type="nucleotide sequence ID" value="NZ_JBHUOG010000002.1"/>
</dbReference>
<dbReference type="SUPFAM" id="SSF47413">
    <property type="entry name" value="lambda repressor-like DNA-binding domains"/>
    <property type="match status" value="1"/>
</dbReference>
<dbReference type="Pfam" id="PF13377">
    <property type="entry name" value="Peripla_BP_3"/>
    <property type="match status" value="1"/>
</dbReference>
<accession>A0ABW5VZ58</accession>
<dbReference type="InterPro" id="IPR028082">
    <property type="entry name" value="Peripla_BP_I"/>
</dbReference>
<keyword evidence="1" id="KW-0805">Transcription regulation</keyword>